<feature type="domain" description="Contractile injection system tube protein N-terminal" evidence="1">
    <location>
        <begin position="4"/>
        <end position="156"/>
    </location>
</feature>
<reference evidence="3 5" key="2">
    <citation type="journal article" date="2018" name="Syst. Appl. Microbiol.">
        <title>Flavobacterium circumlabens sp. nov. and Flavobacterium cupreum sp. nov., two psychrotrophic species isolated from Antarctic environmental samples.</title>
        <authorList>
            <person name="Kralova S."/>
            <person name="Busse H.J."/>
            <person name="Svec P."/>
            <person name="Maslanova I."/>
            <person name="Stankova E."/>
            <person name="Bartak M."/>
            <person name="Sedlacek I."/>
        </authorList>
    </citation>
    <scope>NUCLEOTIDE SEQUENCE [LARGE SCALE GENOMIC DNA]</scope>
    <source>
        <strain evidence="3 5">CCM 8828</strain>
    </source>
</reference>
<organism evidence="3 5">
    <name type="scientific">Flavobacterium circumlabens</name>
    <dbReference type="NCBI Taxonomy" id="2133765"/>
    <lineage>
        <taxon>Bacteria</taxon>
        <taxon>Pseudomonadati</taxon>
        <taxon>Bacteroidota</taxon>
        <taxon>Flavobacteriia</taxon>
        <taxon>Flavobacteriales</taxon>
        <taxon>Flavobacteriaceae</taxon>
        <taxon>Flavobacterium</taxon>
    </lineage>
</organism>
<gene>
    <name evidence="3" type="ORF">D0809_08565</name>
    <name evidence="2" type="ORF">EV142_102587</name>
</gene>
<dbReference type="Pfam" id="PF19266">
    <property type="entry name" value="CIS_tube"/>
    <property type="match status" value="1"/>
</dbReference>
<name>A0A4Y7UH76_9FLAO</name>
<reference evidence="2 4" key="1">
    <citation type="journal article" date="2015" name="Stand. Genomic Sci.">
        <title>Genomic Encyclopedia of Bacterial and Archaeal Type Strains, Phase III: the genomes of soil and plant-associated and newly described type strains.</title>
        <authorList>
            <person name="Whitman W.B."/>
            <person name="Woyke T."/>
            <person name="Klenk H.P."/>
            <person name="Zhou Y."/>
            <person name="Lilburn T.G."/>
            <person name="Beck B.J."/>
            <person name="De Vos P."/>
            <person name="Vandamme P."/>
            <person name="Eisen J.A."/>
            <person name="Garrity G."/>
            <person name="Hugenholtz P."/>
            <person name="Kyrpides N.C."/>
        </authorList>
    </citation>
    <scope>NUCLEOTIDE SEQUENCE [LARGE SCALE GENOMIC DNA]</scope>
    <source>
        <strain evidence="2 4">P5626</strain>
    </source>
</reference>
<dbReference type="InterPro" id="IPR045361">
    <property type="entry name" value="CIS_tube_prot_N"/>
</dbReference>
<reference evidence="2" key="3">
    <citation type="submission" date="2019-03" db="EMBL/GenBank/DDBJ databases">
        <authorList>
            <person name="Whitman W."/>
            <person name="Huntemann M."/>
            <person name="Clum A."/>
            <person name="Pillay M."/>
            <person name="Palaniappan K."/>
            <person name="Varghese N."/>
            <person name="Mikhailova N."/>
            <person name="Stamatis D."/>
            <person name="Reddy T."/>
            <person name="Daum C."/>
            <person name="Shapiro N."/>
            <person name="Ivanova N."/>
            <person name="Kyrpides N."/>
            <person name="Woyke T."/>
        </authorList>
    </citation>
    <scope>NUCLEOTIDE SEQUENCE</scope>
    <source>
        <strain evidence="2">P5626</strain>
    </source>
</reference>
<dbReference type="Proteomes" id="UP000295270">
    <property type="component" value="Unassembled WGS sequence"/>
</dbReference>
<dbReference type="EMBL" id="QWDN01000002">
    <property type="protein sequence ID" value="TEB45209.1"/>
    <property type="molecule type" value="Genomic_DNA"/>
</dbReference>
<evidence type="ECO:0000259" key="1">
    <source>
        <dbReference type="Pfam" id="PF19266"/>
    </source>
</evidence>
<sequence length="225" mass="25240">MAGLELMKITGYTDEEFQNKFAGNPYAFMINPESIKVQKSIEYNEQQAPATSSASQKYKSTPSDKLSFEIVIDCTGVVDSKRIDMAKEITALETIIYTYNGKIHRPNFVKVQWGQNITFNGVLESIDISYTLFKPDGSPLRAKISLSFSQYVSPKTVTMTDAPESPDLTHIVTVSEGMSLPQLCLQTWNDDSLYIQVAQYNKLNKFRNLNGIDKLIFPPVNPSNS</sequence>
<proteinExistence type="predicted"/>
<evidence type="ECO:0000313" key="3">
    <source>
        <dbReference type="EMBL" id="TEB45209.1"/>
    </source>
</evidence>
<dbReference type="RefSeq" id="WP_132034044.1">
    <property type="nucleotide sequence ID" value="NZ_JBDSHJ010000049.1"/>
</dbReference>
<evidence type="ECO:0000313" key="5">
    <source>
        <dbReference type="Proteomes" id="UP000298340"/>
    </source>
</evidence>
<dbReference type="EMBL" id="SLWA01000002">
    <property type="protein sequence ID" value="TCN59967.1"/>
    <property type="molecule type" value="Genomic_DNA"/>
</dbReference>
<dbReference type="Proteomes" id="UP000298340">
    <property type="component" value="Unassembled WGS sequence"/>
</dbReference>
<evidence type="ECO:0000313" key="2">
    <source>
        <dbReference type="EMBL" id="TCN59967.1"/>
    </source>
</evidence>
<dbReference type="OrthoDB" id="9815939at2"/>
<keyword evidence="4" id="KW-1185">Reference proteome</keyword>
<dbReference type="AlphaFoldDB" id="A0A4Y7UH76"/>
<protein>
    <recommendedName>
        <fullName evidence="1">Contractile injection system tube protein N-terminal domain-containing protein</fullName>
    </recommendedName>
</protein>
<accession>A0A4Y7UH76</accession>
<evidence type="ECO:0000313" key="4">
    <source>
        <dbReference type="Proteomes" id="UP000295270"/>
    </source>
</evidence>
<comment type="caution">
    <text evidence="3">The sequence shown here is derived from an EMBL/GenBank/DDBJ whole genome shotgun (WGS) entry which is preliminary data.</text>
</comment>